<dbReference type="AlphaFoldDB" id="A0A2H0B5I2"/>
<evidence type="ECO:0000256" key="5">
    <source>
        <dbReference type="RuleBase" id="RU363038"/>
    </source>
</evidence>
<dbReference type="SUPFAM" id="SSF55190">
    <property type="entry name" value="Arginyl-tRNA synthetase (ArgRS), N-terminal 'additional' domain"/>
    <property type="match status" value="1"/>
</dbReference>
<dbReference type="InterPro" id="IPR035684">
    <property type="entry name" value="ArgRS_core"/>
</dbReference>
<comment type="similarity">
    <text evidence="5">Belongs to the class-I aminoacyl-tRNA synthetase family.</text>
</comment>
<proteinExistence type="inferred from homology"/>
<dbReference type="SUPFAM" id="SSF52374">
    <property type="entry name" value="Nucleotidylyl transferase"/>
    <property type="match status" value="1"/>
</dbReference>
<evidence type="ECO:0000256" key="1">
    <source>
        <dbReference type="ARBA" id="ARBA00022598"/>
    </source>
</evidence>
<keyword evidence="1 5" id="KW-0436">Ligase</keyword>
<evidence type="ECO:0000313" key="7">
    <source>
        <dbReference type="EMBL" id="PIP52896.1"/>
    </source>
</evidence>
<dbReference type="SMART" id="SM01016">
    <property type="entry name" value="Arg_tRNA_synt_N"/>
    <property type="match status" value="1"/>
</dbReference>
<dbReference type="InterPro" id="IPR036695">
    <property type="entry name" value="Arg-tRNA-synth_N_sf"/>
</dbReference>
<keyword evidence="5" id="KW-0648">Protein biosynthesis</keyword>
<dbReference type="GO" id="GO:0005737">
    <property type="term" value="C:cytoplasm"/>
    <property type="evidence" value="ECO:0007669"/>
    <property type="project" value="InterPro"/>
</dbReference>
<evidence type="ECO:0000313" key="8">
    <source>
        <dbReference type="Proteomes" id="UP000229459"/>
    </source>
</evidence>
<dbReference type="InterPro" id="IPR001278">
    <property type="entry name" value="Arg-tRNA-ligase"/>
</dbReference>
<dbReference type="Pfam" id="PF00750">
    <property type="entry name" value="tRNA-synt_1d"/>
    <property type="match status" value="1"/>
</dbReference>
<dbReference type="PANTHER" id="PTHR11956:SF5">
    <property type="entry name" value="ARGININE--TRNA LIGASE, CYTOPLASMIC"/>
    <property type="match status" value="1"/>
</dbReference>
<dbReference type="Pfam" id="PF03485">
    <property type="entry name" value="Arg_tRNA_synt_N"/>
    <property type="match status" value="1"/>
</dbReference>
<dbReference type="Gene3D" id="3.30.1360.70">
    <property type="entry name" value="Arginyl tRNA synthetase N-terminal domain"/>
    <property type="match status" value="1"/>
</dbReference>
<organism evidence="7 8">
    <name type="scientific">Candidatus Beckwithbacteria bacterium CG23_combo_of_CG06-09_8_20_14_all_34_8</name>
    <dbReference type="NCBI Taxonomy" id="1974497"/>
    <lineage>
        <taxon>Bacteria</taxon>
        <taxon>Candidatus Beckwithiibacteriota</taxon>
    </lineage>
</organism>
<evidence type="ECO:0000256" key="4">
    <source>
        <dbReference type="ARBA" id="ARBA00023146"/>
    </source>
</evidence>
<keyword evidence="3 5" id="KW-0067">ATP-binding</keyword>
<accession>A0A2H0B5I2</accession>
<dbReference type="Proteomes" id="UP000229459">
    <property type="component" value="Unassembled WGS sequence"/>
</dbReference>
<evidence type="ECO:0000256" key="2">
    <source>
        <dbReference type="ARBA" id="ARBA00022741"/>
    </source>
</evidence>
<feature type="non-terminal residue" evidence="7">
    <location>
        <position position="157"/>
    </location>
</feature>
<dbReference type="GO" id="GO:0006420">
    <property type="term" value="P:arginyl-tRNA aminoacylation"/>
    <property type="evidence" value="ECO:0007669"/>
    <property type="project" value="InterPro"/>
</dbReference>
<evidence type="ECO:0000256" key="3">
    <source>
        <dbReference type="ARBA" id="ARBA00022840"/>
    </source>
</evidence>
<keyword evidence="2 5" id="KW-0547">Nucleotide-binding</keyword>
<dbReference type="InterPro" id="IPR005148">
    <property type="entry name" value="Arg-tRNA-synth_N"/>
</dbReference>
<dbReference type="Gene3D" id="3.40.50.620">
    <property type="entry name" value="HUPs"/>
    <property type="match status" value="1"/>
</dbReference>
<comment type="caution">
    <text evidence="7">The sequence shown here is derived from an EMBL/GenBank/DDBJ whole genome shotgun (WGS) entry which is preliminary data.</text>
</comment>
<dbReference type="PANTHER" id="PTHR11956">
    <property type="entry name" value="ARGINYL-TRNA SYNTHETASE"/>
    <property type="match status" value="1"/>
</dbReference>
<feature type="domain" description="Arginyl tRNA synthetase N-terminal" evidence="6">
    <location>
        <begin position="1"/>
        <end position="94"/>
    </location>
</feature>
<sequence length="157" mass="17802">MDYKKIITQAISEILKTYKCTTDFNLSHPDNLSHGDYASNVALILYPLINKQTDYKSPRDLAEAIKKQLVNNGSLMEIIDKVEVAGAGFINFFINPKALIKELEHITTKEDQYGSTKLNKQQTWLLEHTSPNPNKAMHLGHLRNNVTGMALGNIWEF</sequence>
<dbReference type="EMBL" id="PCSR01000094">
    <property type="protein sequence ID" value="PIP52896.1"/>
    <property type="molecule type" value="Genomic_DNA"/>
</dbReference>
<keyword evidence="4 5" id="KW-0030">Aminoacyl-tRNA synthetase</keyword>
<protein>
    <submittedName>
        <fullName evidence="7">Arginine--tRNA ligase</fullName>
    </submittedName>
</protein>
<name>A0A2H0B5I2_9BACT</name>
<dbReference type="InterPro" id="IPR014729">
    <property type="entry name" value="Rossmann-like_a/b/a_fold"/>
</dbReference>
<gene>
    <name evidence="7" type="primary">argS</name>
    <name evidence="7" type="ORF">COX08_03970</name>
</gene>
<dbReference type="GO" id="GO:0004814">
    <property type="term" value="F:arginine-tRNA ligase activity"/>
    <property type="evidence" value="ECO:0007669"/>
    <property type="project" value="InterPro"/>
</dbReference>
<evidence type="ECO:0000259" key="6">
    <source>
        <dbReference type="SMART" id="SM01016"/>
    </source>
</evidence>
<dbReference type="InterPro" id="IPR001412">
    <property type="entry name" value="aa-tRNA-synth_I_CS"/>
</dbReference>
<reference evidence="7 8" key="1">
    <citation type="submission" date="2017-09" db="EMBL/GenBank/DDBJ databases">
        <title>Depth-based differentiation of microbial function through sediment-hosted aquifers and enrichment of novel symbionts in the deep terrestrial subsurface.</title>
        <authorList>
            <person name="Probst A.J."/>
            <person name="Ladd B."/>
            <person name="Jarett J.K."/>
            <person name="Geller-Mcgrath D.E."/>
            <person name="Sieber C.M."/>
            <person name="Emerson J.B."/>
            <person name="Anantharaman K."/>
            <person name="Thomas B.C."/>
            <person name="Malmstrom R."/>
            <person name="Stieglmeier M."/>
            <person name="Klingl A."/>
            <person name="Woyke T."/>
            <person name="Ryan C.M."/>
            <person name="Banfield J.F."/>
        </authorList>
    </citation>
    <scope>NUCLEOTIDE SEQUENCE [LARGE SCALE GENOMIC DNA]</scope>
    <source>
        <strain evidence="7">CG23_combo_of_CG06-09_8_20_14_all_34_8</strain>
    </source>
</reference>
<dbReference type="GO" id="GO:0005524">
    <property type="term" value="F:ATP binding"/>
    <property type="evidence" value="ECO:0007669"/>
    <property type="project" value="UniProtKB-KW"/>
</dbReference>
<dbReference type="PROSITE" id="PS00178">
    <property type="entry name" value="AA_TRNA_LIGASE_I"/>
    <property type="match status" value="1"/>
</dbReference>
<dbReference type="PRINTS" id="PR01038">
    <property type="entry name" value="TRNASYNTHARG"/>
</dbReference>